<comment type="caution">
    <text evidence="2">The sequence shown here is derived from an EMBL/GenBank/DDBJ whole genome shotgun (WGS) entry which is preliminary data.</text>
</comment>
<dbReference type="RefSeq" id="WP_382422592.1">
    <property type="nucleotide sequence ID" value="NZ_JBHSCW010000006.1"/>
</dbReference>
<sequence length="642" mass="72171">MDYTYTINSLPAQIKMHKDESVSGLITKLSDAFSLESTKRIGELIDAPQARTKLDYSDWSKRMALLTSLDEDFLRQRAHIHWDDEHVNVLGVKFPRFATCLQQPRICPECLSEEGYRRISWELLPMKVCVKHQCKLLSHCPFCDGALSWTTPSLTTCKCGFDLRLAKGEKVLNKDLLAAKEVGIRLGLFAGKTTLSPPFAGLDLPDLLTAFGYLGRAALVRENGAILDKATLRREDSHAILSAGARVAAKWPGAFHKILDARCMKAQQENASSVTAMFGPIYKTMTKGGDTGIWPTIREAYVAYVNERPDLPIGFVGRGLARSCAVTWISMKEARAVLGVTRRQMERLKTKQAWRKIGTTGFGKTRRYHASDVNALAAKLSRQVCLEEMSRLLGMDRRRVHDLLKASPVELCLLPDLENARGYTIDPDEVFSFLNHLKDGAQKTPLKDGMDFRQVVSAASQKGIKLSVLLQLMNKGMLPAKGFDDTKAGFDALLFETCDVWDSFNSYFEEDKDTLSVAEAAEMLRVSEGEMSTLIRSQIVGETTFTKRLPQGYRVARKDIETFNRKYVMGRQLARELGFSKRPARWRTKDLSGMKLVAVIGPRDLDIYRRRREGRLPNLKSTHVEKMESANDNSHIDCRFAA</sequence>
<protein>
    <submittedName>
        <fullName evidence="2">TniQ family protein</fullName>
    </submittedName>
</protein>
<dbReference type="InterPro" id="IPR009492">
    <property type="entry name" value="TniQ"/>
</dbReference>
<proteinExistence type="predicted"/>
<evidence type="ECO:0000313" key="3">
    <source>
        <dbReference type="Proteomes" id="UP001595799"/>
    </source>
</evidence>
<dbReference type="Proteomes" id="UP001595799">
    <property type="component" value="Unassembled WGS sequence"/>
</dbReference>
<accession>A0ABV8UMV7</accession>
<reference evidence="3" key="1">
    <citation type="journal article" date="2019" name="Int. J. Syst. Evol. Microbiol.">
        <title>The Global Catalogue of Microorganisms (GCM) 10K type strain sequencing project: providing services to taxonomists for standard genome sequencing and annotation.</title>
        <authorList>
            <consortium name="The Broad Institute Genomics Platform"/>
            <consortium name="The Broad Institute Genome Sequencing Center for Infectious Disease"/>
            <person name="Wu L."/>
            <person name="Ma J."/>
        </authorList>
    </citation>
    <scope>NUCLEOTIDE SEQUENCE [LARGE SCALE GENOMIC DNA]</scope>
    <source>
        <strain evidence="3">CECT 8472</strain>
    </source>
</reference>
<evidence type="ECO:0000313" key="2">
    <source>
        <dbReference type="EMBL" id="MFC4352245.1"/>
    </source>
</evidence>
<keyword evidence="3" id="KW-1185">Reference proteome</keyword>
<evidence type="ECO:0000259" key="1">
    <source>
        <dbReference type="Pfam" id="PF06527"/>
    </source>
</evidence>
<gene>
    <name evidence="2" type="ORF">ACFOW6_11910</name>
</gene>
<feature type="domain" description="TniQ" evidence="1">
    <location>
        <begin position="13"/>
        <end position="136"/>
    </location>
</feature>
<name>A0ABV8UMV7_9PROT</name>
<organism evidence="2 3">
    <name type="scientific">Fodinicurvata halophila</name>
    <dbReference type="NCBI Taxonomy" id="1419723"/>
    <lineage>
        <taxon>Bacteria</taxon>
        <taxon>Pseudomonadati</taxon>
        <taxon>Pseudomonadota</taxon>
        <taxon>Alphaproteobacteria</taxon>
        <taxon>Rhodospirillales</taxon>
        <taxon>Rhodovibrionaceae</taxon>
        <taxon>Fodinicurvata</taxon>
    </lineage>
</organism>
<dbReference type="EMBL" id="JBHSCW010000006">
    <property type="protein sequence ID" value="MFC4352245.1"/>
    <property type="molecule type" value="Genomic_DNA"/>
</dbReference>
<dbReference type="Pfam" id="PF06527">
    <property type="entry name" value="TniQ"/>
    <property type="match status" value="1"/>
</dbReference>